<keyword evidence="2" id="KW-1185">Reference proteome</keyword>
<organism evidence="1 2">
    <name type="scientific">Autumnicola psychrophila</name>
    <dbReference type="NCBI Taxonomy" id="3075592"/>
    <lineage>
        <taxon>Bacteria</taxon>
        <taxon>Pseudomonadati</taxon>
        <taxon>Bacteroidota</taxon>
        <taxon>Flavobacteriia</taxon>
        <taxon>Flavobacteriales</taxon>
        <taxon>Flavobacteriaceae</taxon>
        <taxon>Autumnicola</taxon>
    </lineage>
</organism>
<evidence type="ECO:0000313" key="1">
    <source>
        <dbReference type="EMBL" id="MDT0685148.1"/>
    </source>
</evidence>
<evidence type="ECO:0008006" key="3">
    <source>
        <dbReference type="Google" id="ProtNLM"/>
    </source>
</evidence>
<evidence type="ECO:0000313" key="2">
    <source>
        <dbReference type="Proteomes" id="UP001253848"/>
    </source>
</evidence>
<sequence length="210" mass="25427">MIEQKDKIKLFETLIILYKCHSSVNTIWKKLDQNKEIIKGLSYSDSPLLYHIILEVVNFQEEYKNFNCIHLKPYKERINEIRNINKSIFKKINEWDLQSFRNNIVAHPWRKSGQFVIPDSLDYKIPRNAFEFQLLVNYLNYVWKMISSEFSNEFEETINHMLSIKIESKPKADYRKINEEQLNLVDEVNRKCKDLNKDYFLQVYLYDIDN</sequence>
<accession>A0ABU3DN49</accession>
<dbReference type="Proteomes" id="UP001253848">
    <property type="component" value="Unassembled WGS sequence"/>
</dbReference>
<dbReference type="RefSeq" id="WP_311498580.1">
    <property type="nucleotide sequence ID" value="NZ_JAVRHN010000001.1"/>
</dbReference>
<reference evidence="1 2" key="1">
    <citation type="submission" date="2023-09" db="EMBL/GenBank/DDBJ databases">
        <authorList>
            <person name="Rey-Velasco X."/>
        </authorList>
    </citation>
    <scope>NUCLEOTIDE SEQUENCE [LARGE SCALE GENOMIC DNA]</scope>
    <source>
        <strain evidence="1 2">F225</strain>
    </source>
</reference>
<proteinExistence type="predicted"/>
<protein>
    <recommendedName>
        <fullName evidence="3">HEPN AbiU2-like domain-containing protein</fullName>
    </recommendedName>
</protein>
<gene>
    <name evidence="1" type="ORF">RM541_02160</name>
</gene>
<comment type="caution">
    <text evidence="1">The sequence shown here is derived from an EMBL/GenBank/DDBJ whole genome shotgun (WGS) entry which is preliminary data.</text>
</comment>
<dbReference type="EMBL" id="JAVRHN010000001">
    <property type="protein sequence ID" value="MDT0685148.1"/>
    <property type="molecule type" value="Genomic_DNA"/>
</dbReference>
<name>A0ABU3DN49_9FLAO</name>